<organism evidence="2 3">
    <name type="scientific">Photorhabdus laumondii subsp. clarkei</name>
    <dbReference type="NCBI Taxonomy" id="2029685"/>
    <lineage>
        <taxon>Bacteria</taxon>
        <taxon>Pseudomonadati</taxon>
        <taxon>Pseudomonadota</taxon>
        <taxon>Gammaproteobacteria</taxon>
        <taxon>Enterobacterales</taxon>
        <taxon>Morganellaceae</taxon>
        <taxon>Photorhabdus</taxon>
    </lineage>
</organism>
<feature type="transmembrane region" description="Helical" evidence="1">
    <location>
        <begin position="97"/>
        <end position="121"/>
    </location>
</feature>
<comment type="caution">
    <text evidence="2">The sequence shown here is derived from an EMBL/GenBank/DDBJ whole genome shotgun (WGS) entry which is preliminary data.</text>
</comment>
<proteinExistence type="predicted"/>
<feature type="transmembrane region" description="Helical" evidence="1">
    <location>
        <begin position="29"/>
        <end position="45"/>
    </location>
</feature>
<name>A0A329VAZ5_9GAMM</name>
<accession>A0A329VAZ5</accession>
<sequence>MKIKNHKNTLLYRAKEISKLSKKTFKKEALFFNFFIVYIVSVFILRLDTPILEYIDYSMSIILLIIMFSTANKISNEFSLLKKGFKKEYSHDKKPNFFYKIFTLSIITILLILVSIPFLYILNHIHYDFSLKLFLNTIMSSYIYLIVIILSKPE</sequence>
<gene>
    <name evidence="2" type="ORF">CKY01_20930</name>
</gene>
<evidence type="ECO:0000313" key="3">
    <source>
        <dbReference type="Proteomes" id="UP000250870"/>
    </source>
</evidence>
<evidence type="ECO:0000256" key="1">
    <source>
        <dbReference type="SAM" id="Phobius"/>
    </source>
</evidence>
<keyword evidence="1" id="KW-1133">Transmembrane helix</keyword>
<dbReference type="AlphaFoldDB" id="A0A329VAZ5"/>
<feature type="transmembrane region" description="Helical" evidence="1">
    <location>
        <begin position="57"/>
        <end position="76"/>
    </location>
</feature>
<dbReference type="Proteomes" id="UP000250870">
    <property type="component" value="Unassembled WGS sequence"/>
</dbReference>
<protein>
    <submittedName>
        <fullName evidence="2">Uncharacterized protein</fullName>
    </submittedName>
</protein>
<feature type="transmembrane region" description="Helical" evidence="1">
    <location>
        <begin position="133"/>
        <end position="151"/>
    </location>
</feature>
<reference evidence="2 3" key="1">
    <citation type="journal article" date="2018" name="Int. J. Syst. Evol. Microbiol.">
        <title>Whole-genome-based revisit of Photorhabdus phylogeny: proposal for the elevation of most Photorhabdus subspecies to the species level and description of one novel species Photorhabdus bodei sp. nov., and one novel subspecies Photorhabdus laumondii subsp. clarkei subsp. nov.</title>
        <authorList>
            <person name="Machado R.A.R."/>
            <person name="Wuthrich D."/>
            <person name="Kuhnert P."/>
            <person name="Arce C.C.M."/>
            <person name="Thonen L."/>
            <person name="Ruiz C."/>
            <person name="Zhang X."/>
            <person name="Robert C.A.M."/>
            <person name="Karimi J."/>
            <person name="Kamali S."/>
            <person name="Ma J."/>
            <person name="Bruggmann R."/>
            <person name="Erb M."/>
        </authorList>
    </citation>
    <scope>NUCLEOTIDE SEQUENCE [LARGE SCALE GENOMIC DNA]</scope>
    <source>
        <strain evidence="2 3">BOJ-47</strain>
    </source>
</reference>
<evidence type="ECO:0000313" key="2">
    <source>
        <dbReference type="EMBL" id="RAW83786.1"/>
    </source>
</evidence>
<keyword evidence="1" id="KW-0812">Transmembrane</keyword>
<dbReference type="EMBL" id="NSCI01000046">
    <property type="protein sequence ID" value="RAW83786.1"/>
    <property type="molecule type" value="Genomic_DNA"/>
</dbReference>
<keyword evidence="1" id="KW-0472">Membrane</keyword>